<protein>
    <recommendedName>
        <fullName evidence="4">Alanine racemase</fullName>
        <ecNumber evidence="4">5.1.1.1</ecNumber>
    </recommendedName>
</protein>
<comment type="catalytic activity">
    <reaction evidence="4">
        <text>L-alanine = D-alanine</text>
        <dbReference type="Rhea" id="RHEA:20249"/>
        <dbReference type="ChEBI" id="CHEBI:57416"/>
        <dbReference type="ChEBI" id="CHEBI:57972"/>
        <dbReference type="EC" id="5.1.1.1"/>
    </reaction>
</comment>
<dbReference type="HAMAP" id="MF_01201">
    <property type="entry name" value="Ala_racemase"/>
    <property type="match status" value="1"/>
</dbReference>
<evidence type="ECO:0000256" key="1">
    <source>
        <dbReference type="ARBA" id="ARBA00001933"/>
    </source>
</evidence>
<dbReference type="GO" id="GO:0008784">
    <property type="term" value="F:alanine racemase activity"/>
    <property type="evidence" value="ECO:0007669"/>
    <property type="project" value="UniProtKB-EC"/>
</dbReference>
<dbReference type="InterPro" id="IPR001608">
    <property type="entry name" value="Ala_racemase_N"/>
</dbReference>
<gene>
    <name evidence="6" type="primary">alr</name>
    <name evidence="6" type="ORF">ACFOEB_01735</name>
</gene>
<keyword evidence="3 4" id="KW-0413">Isomerase</keyword>
<name>A0ABV7HP61_9GAMM</name>
<dbReference type="NCBIfam" id="TIGR00492">
    <property type="entry name" value="alr"/>
    <property type="match status" value="1"/>
</dbReference>
<evidence type="ECO:0000259" key="5">
    <source>
        <dbReference type="SMART" id="SM01005"/>
    </source>
</evidence>
<dbReference type="InterPro" id="IPR020622">
    <property type="entry name" value="Ala_racemase_pyridoxalP-BS"/>
</dbReference>
<organism evidence="6 7">
    <name type="scientific">Gilvimarinus japonicus</name>
    <dbReference type="NCBI Taxonomy" id="1796469"/>
    <lineage>
        <taxon>Bacteria</taxon>
        <taxon>Pseudomonadati</taxon>
        <taxon>Pseudomonadota</taxon>
        <taxon>Gammaproteobacteria</taxon>
        <taxon>Cellvibrionales</taxon>
        <taxon>Cellvibrionaceae</taxon>
        <taxon>Gilvimarinus</taxon>
    </lineage>
</organism>
<sequence length="379" mass="40041">MNENTGILTINVAAVAANWRAIAAHAHPSITSAVIKADAYGLGAAQIGPELYRSGCRHFFFATLTEAVSVRPLLGDDAHCYLLGGVPVGGEADAVRHRLVPVLSSLSAVERWLRWRVESGLSATAAPAALKFDTGMTRLGLAAGELEQLLADEARWLALSPVLLMSHLAVADDTYNPQNKRQRDAFFALGGRAKQLQPGLLLSLANSCGIYLGRDYHADLVRPGAALYGFNPSPESASPVSGVVRLTLPVIALRTLTESASVGYGAEYGGRKGQVLAVVAGGYADGLHRVLGPDGYGLCRGVKVPVVGRVSMDSAVFDVTAALAGGSAWVDGERLTIEVINPDVLTLDVLTARNQALGYEVLTSLRAGRYRRIYQAEAV</sequence>
<dbReference type="SMART" id="SM01005">
    <property type="entry name" value="Ala_racemase_C"/>
    <property type="match status" value="1"/>
</dbReference>
<dbReference type="Gene3D" id="2.40.37.10">
    <property type="entry name" value="Lyase, Ornithine Decarboxylase, Chain A, domain 1"/>
    <property type="match status" value="1"/>
</dbReference>
<dbReference type="PANTHER" id="PTHR30511:SF0">
    <property type="entry name" value="ALANINE RACEMASE, CATABOLIC-RELATED"/>
    <property type="match status" value="1"/>
</dbReference>
<dbReference type="Pfam" id="PF00842">
    <property type="entry name" value="Ala_racemase_C"/>
    <property type="match status" value="1"/>
</dbReference>
<feature type="active site" description="Proton acceptor; specific for L-alanine" evidence="4">
    <location>
        <position position="264"/>
    </location>
</feature>
<comment type="cofactor">
    <cofactor evidence="1 4">
        <name>pyridoxal 5'-phosphate</name>
        <dbReference type="ChEBI" id="CHEBI:597326"/>
    </cofactor>
</comment>
<dbReference type="InterPro" id="IPR000821">
    <property type="entry name" value="Ala_racemase"/>
</dbReference>
<comment type="function">
    <text evidence="4">Catalyzes the interconversion of L-alanine and D-alanine. May also act on other amino acids.</text>
</comment>
<comment type="pathway">
    <text evidence="4">Amino-acid biosynthesis; D-alanine biosynthesis; D-alanine from L-alanine: step 1/1.</text>
</comment>
<dbReference type="PRINTS" id="PR00992">
    <property type="entry name" value="ALARACEMASE"/>
</dbReference>
<comment type="caution">
    <text evidence="6">The sequence shown here is derived from an EMBL/GenBank/DDBJ whole genome shotgun (WGS) entry which is preliminary data.</text>
</comment>
<dbReference type="SUPFAM" id="SSF51419">
    <property type="entry name" value="PLP-binding barrel"/>
    <property type="match status" value="1"/>
</dbReference>
<keyword evidence="2 4" id="KW-0663">Pyridoxal phosphate</keyword>
<dbReference type="Proteomes" id="UP001595548">
    <property type="component" value="Unassembled WGS sequence"/>
</dbReference>
<reference evidence="7" key="1">
    <citation type="journal article" date="2019" name="Int. J. Syst. Evol. Microbiol.">
        <title>The Global Catalogue of Microorganisms (GCM) 10K type strain sequencing project: providing services to taxonomists for standard genome sequencing and annotation.</title>
        <authorList>
            <consortium name="The Broad Institute Genomics Platform"/>
            <consortium name="The Broad Institute Genome Sequencing Center for Infectious Disease"/>
            <person name="Wu L."/>
            <person name="Ma J."/>
        </authorList>
    </citation>
    <scope>NUCLEOTIDE SEQUENCE [LARGE SCALE GENOMIC DNA]</scope>
    <source>
        <strain evidence="7">KCTC 52141</strain>
    </source>
</reference>
<dbReference type="EC" id="5.1.1.1" evidence="4"/>
<evidence type="ECO:0000313" key="7">
    <source>
        <dbReference type="Proteomes" id="UP001595548"/>
    </source>
</evidence>
<feature type="binding site" evidence="4">
    <location>
        <position position="312"/>
    </location>
    <ligand>
        <name>substrate</name>
    </ligand>
</feature>
<dbReference type="InterPro" id="IPR011079">
    <property type="entry name" value="Ala_racemase_C"/>
</dbReference>
<dbReference type="InterPro" id="IPR009006">
    <property type="entry name" value="Ala_racemase/Decarboxylase_C"/>
</dbReference>
<dbReference type="EMBL" id="JBHRTL010000002">
    <property type="protein sequence ID" value="MFC3153905.1"/>
    <property type="molecule type" value="Genomic_DNA"/>
</dbReference>
<dbReference type="Pfam" id="PF01168">
    <property type="entry name" value="Ala_racemase_N"/>
    <property type="match status" value="1"/>
</dbReference>
<evidence type="ECO:0000313" key="6">
    <source>
        <dbReference type="EMBL" id="MFC3153905.1"/>
    </source>
</evidence>
<dbReference type="InterPro" id="IPR029066">
    <property type="entry name" value="PLP-binding_barrel"/>
</dbReference>
<dbReference type="RefSeq" id="WP_382413942.1">
    <property type="nucleotide sequence ID" value="NZ_AP031500.1"/>
</dbReference>
<dbReference type="Gene3D" id="3.20.20.10">
    <property type="entry name" value="Alanine racemase"/>
    <property type="match status" value="1"/>
</dbReference>
<feature type="binding site" evidence="4">
    <location>
        <position position="138"/>
    </location>
    <ligand>
        <name>substrate</name>
    </ligand>
</feature>
<dbReference type="SUPFAM" id="SSF50621">
    <property type="entry name" value="Alanine racemase C-terminal domain-like"/>
    <property type="match status" value="1"/>
</dbReference>
<dbReference type="CDD" id="cd00430">
    <property type="entry name" value="PLPDE_III_AR"/>
    <property type="match status" value="1"/>
</dbReference>
<dbReference type="PROSITE" id="PS00395">
    <property type="entry name" value="ALANINE_RACEMASE"/>
    <property type="match status" value="1"/>
</dbReference>
<evidence type="ECO:0000256" key="2">
    <source>
        <dbReference type="ARBA" id="ARBA00022898"/>
    </source>
</evidence>
<feature type="modified residue" description="N6-(pyridoxal phosphate)lysine" evidence="4">
    <location>
        <position position="36"/>
    </location>
</feature>
<evidence type="ECO:0000256" key="4">
    <source>
        <dbReference type="HAMAP-Rule" id="MF_01201"/>
    </source>
</evidence>
<evidence type="ECO:0000256" key="3">
    <source>
        <dbReference type="ARBA" id="ARBA00023235"/>
    </source>
</evidence>
<proteinExistence type="inferred from homology"/>
<feature type="domain" description="Alanine racemase C-terminal" evidence="5">
    <location>
        <begin position="243"/>
        <end position="375"/>
    </location>
</feature>
<keyword evidence="7" id="KW-1185">Reference proteome</keyword>
<feature type="active site" description="Proton acceptor; specific for D-alanine" evidence="4">
    <location>
        <position position="36"/>
    </location>
</feature>
<dbReference type="PANTHER" id="PTHR30511">
    <property type="entry name" value="ALANINE RACEMASE"/>
    <property type="match status" value="1"/>
</dbReference>
<comment type="similarity">
    <text evidence="4">Belongs to the alanine racemase family.</text>
</comment>
<accession>A0ABV7HP61</accession>